<dbReference type="EMBL" id="CP016359">
    <property type="protein sequence ID" value="APU69131.1"/>
    <property type="molecule type" value="Genomic_DNA"/>
</dbReference>
<keyword evidence="1" id="KW-0489">Methyltransferase</keyword>
<sequence length="269" mass="32152">MNLDQENINKRQKEFYQTFEKNFATKIWYSLRNGILTKFRKSVGIEKVVVQQHYEWIGDVKDKKVLDLGCFQGNSLSMYLAQNSSEYIGIDLSEPAIDHLNSRLKNITTANAYAVDFLSEEFKEKDFDLIYAYAVLHHFKDVDELISVLDSKLAKNGKIVSYDPTTTSKPVWLLRSLYRPFQSDKDWEWPFTEKTIRKFEKAFNILDRRGTLGQSKWFFWMNFLPMSEEKRIRIGKKWHEEDWEKSQRSRKRFLECMQVSLFMEKRSEK</sequence>
<dbReference type="Gene3D" id="3.40.50.150">
    <property type="entry name" value="Vaccinia Virus protein VP39"/>
    <property type="match status" value="1"/>
</dbReference>
<dbReference type="RefSeq" id="WP_083644825.1">
    <property type="nucleotide sequence ID" value="NZ_AMRU01000011.1"/>
</dbReference>
<dbReference type="GO" id="GO:0008168">
    <property type="term" value="F:methyltransferase activity"/>
    <property type="evidence" value="ECO:0007669"/>
    <property type="project" value="UniProtKB-KW"/>
</dbReference>
<dbReference type="SUPFAM" id="SSF53335">
    <property type="entry name" value="S-adenosyl-L-methionine-dependent methyltransferases"/>
    <property type="match status" value="1"/>
</dbReference>
<dbReference type="CDD" id="cd02440">
    <property type="entry name" value="AdoMet_MTases"/>
    <property type="match status" value="1"/>
</dbReference>
<dbReference type="AlphaFoldDB" id="A0A1L7I6B0"/>
<dbReference type="PANTHER" id="PTHR43861">
    <property type="entry name" value="TRANS-ACONITATE 2-METHYLTRANSFERASE-RELATED"/>
    <property type="match status" value="1"/>
</dbReference>
<dbReference type="OrthoDB" id="9770553at2"/>
<evidence type="ECO:0000313" key="1">
    <source>
        <dbReference type="EMBL" id="APU69131.1"/>
    </source>
</evidence>
<dbReference type="InterPro" id="IPR013217">
    <property type="entry name" value="Methyltransf_12"/>
</dbReference>
<organism evidence="1 2">
    <name type="scientific">Christiangramia flava JLT2011</name>
    <dbReference type="NCBI Taxonomy" id="1229726"/>
    <lineage>
        <taxon>Bacteria</taxon>
        <taxon>Pseudomonadati</taxon>
        <taxon>Bacteroidota</taxon>
        <taxon>Flavobacteriia</taxon>
        <taxon>Flavobacteriales</taxon>
        <taxon>Flavobacteriaceae</taxon>
        <taxon>Christiangramia</taxon>
    </lineage>
</organism>
<dbReference type="STRING" id="1229726.GRFL_2407"/>
<protein>
    <submittedName>
        <fullName evidence="1">SAM-dependent methyltransferases</fullName>
    </submittedName>
</protein>
<name>A0A1L7I6B0_9FLAO</name>
<accession>A0A1L7I6B0</accession>
<reference evidence="1 2" key="1">
    <citation type="submission" date="2016-07" db="EMBL/GenBank/DDBJ databases">
        <title>Multi-omics approach to identify versatile polysaccharide utilization systems of a marine flavobacterium Gramella flava.</title>
        <authorList>
            <person name="Tang K."/>
        </authorList>
    </citation>
    <scope>NUCLEOTIDE SEQUENCE [LARGE SCALE GENOMIC DNA]</scope>
    <source>
        <strain evidence="1 2">JLT2011</strain>
    </source>
</reference>
<dbReference type="InterPro" id="IPR029063">
    <property type="entry name" value="SAM-dependent_MTases_sf"/>
</dbReference>
<gene>
    <name evidence="1" type="ORF">GRFL_2407</name>
</gene>
<keyword evidence="2" id="KW-1185">Reference proteome</keyword>
<dbReference type="Proteomes" id="UP000186230">
    <property type="component" value="Chromosome"/>
</dbReference>
<evidence type="ECO:0000313" key="2">
    <source>
        <dbReference type="Proteomes" id="UP000186230"/>
    </source>
</evidence>
<dbReference type="PANTHER" id="PTHR43861:SF6">
    <property type="entry name" value="METHYLTRANSFERASE TYPE 11"/>
    <property type="match status" value="1"/>
</dbReference>
<dbReference type="GO" id="GO:0032259">
    <property type="term" value="P:methylation"/>
    <property type="evidence" value="ECO:0007669"/>
    <property type="project" value="UniProtKB-KW"/>
</dbReference>
<dbReference type="KEGG" id="gfl:GRFL_2407"/>
<proteinExistence type="predicted"/>
<keyword evidence="1" id="KW-0808">Transferase</keyword>
<dbReference type="Pfam" id="PF08242">
    <property type="entry name" value="Methyltransf_12"/>
    <property type="match status" value="1"/>
</dbReference>